<keyword evidence="1" id="KW-1133">Transmembrane helix</keyword>
<protein>
    <submittedName>
        <fullName evidence="2">Uncharacterized protein</fullName>
    </submittedName>
</protein>
<sequence length="318" mass="34452">MIKTIPMWKIMMITKGRIVGSLLLAGLFTFIVVSVPIFIDGLQSGETHQAIVALAGLLCFGACALVMLPSKKYVPGKTFSRYRNKHFTTQIAIKYGYVGTVILIAVFVVLNPKQAFHTIGMGLVALGGLYAGSKSLKFHRDVDFSASEYLATALGFSTGEKILVSYQNFDAGEVKAGSNAFAATATKLIVASFDGHAWKKLSRDLSQISHIGILPYQGQDYFVMLKFNDGSDALLSIGLFDKLTSHPVLVVRKLLESIDASLLGERAAPQVARRSRVVAAPETTPDSTAATRHIEFTPDTLTALQNAEEVVPGRRLEI</sequence>
<dbReference type="RefSeq" id="WP_064301279.1">
    <property type="nucleotide sequence ID" value="NZ_LUCV01000004.1"/>
</dbReference>
<keyword evidence="1" id="KW-0472">Membrane</keyword>
<comment type="caution">
    <text evidence="2">The sequence shown here is derived from an EMBL/GenBank/DDBJ whole genome shotgun (WGS) entry which is preliminary data.</text>
</comment>
<feature type="transmembrane region" description="Helical" evidence="1">
    <location>
        <begin position="115"/>
        <end position="132"/>
    </location>
</feature>
<name>A0A177SUR9_PSEPU</name>
<proteinExistence type="predicted"/>
<dbReference type="Proteomes" id="UP000077752">
    <property type="component" value="Unassembled WGS sequence"/>
</dbReference>
<organism evidence="2 3">
    <name type="scientific">Pseudomonas putida</name>
    <name type="common">Arthrobacter siderocapsulatus</name>
    <dbReference type="NCBI Taxonomy" id="303"/>
    <lineage>
        <taxon>Bacteria</taxon>
        <taxon>Pseudomonadati</taxon>
        <taxon>Pseudomonadota</taxon>
        <taxon>Gammaproteobacteria</taxon>
        <taxon>Pseudomonadales</taxon>
        <taxon>Pseudomonadaceae</taxon>
        <taxon>Pseudomonas</taxon>
    </lineage>
</organism>
<gene>
    <name evidence="2" type="ORF">AYO28_06610</name>
</gene>
<dbReference type="AlphaFoldDB" id="A0A177SUR9"/>
<feature type="transmembrane region" description="Helical" evidence="1">
    <location>
        <begin position="91"/>
        <end position="109"/>
    </location>
</feature>
<evidence type="ECO:0000256" key="1">
    <source>
        <dbReference type="SAM" id="Phobius"/>
    </source>
</evidence>
<accession>A0A177SUR9</accession>
<reference evidence="2 3" key="1">
    <citation type="submission" date="2016-03" db="EMBL/GenBank/DDBJ databases">
        <title>Draft Genome Assembly of Pseudomonas putida strain CBF10-2.</title>
        <authorList>
            <person name="Iyer R.S."/>
            <person name="Damania A."/>
        </authorList>
    </citation>
    <scope>NUCLEOTIDE SEQUENCE [LARGE SCALE GENOMIC DNA]</scope>
    <source>
        <strain evidence="2 3">CBF10-2</strain>
    </source>
</reference>
<dbReference type="EMBL" id="LUCV01000004">
    <property type="protein sequence ID" value="OAI94695.1"/>
    <property type="molecule type" value="Genomic_DNA"/>
</dbReference>
<keyword evidence="1" id="KW-0812">Transmembrane</keyword>
<evidence type="ECO:0000313" key="2">
    <source>
        <dbReference type="EMBL" id="OAI94695.1"/>
    </source>
</evidence>
<feature type="transmembrane region" description="Helical" evidence="1">
    <location>
        <begin position="50"/>
        <end position="70"/>
    </location>
</feature>
<evidence type="ECO:0000313" key="3">
    <source>
        <dbReference type="Proteomes" id="UP000077752"/>
    </source>
</evidence>